<dbReference type="PANTHER" id="PTHR43791">
    <property type="entry name" value="PERMEASE-RELATED"/>
    <property type="match status" value="1"/>
</dbReference>
<evidence type="ECO:0000256" key="4">
    <source>
        <dbReference type="ARBA" id="ARBA00022989"/>
    </source>
</evidence>
<dbReference type="PROSITE" id="PS50850">
    <property type="entry name" value="MFS"/>
    <property type="match status" value="1"/>
</dbReference>
<dbReference type="EMBL" id="JAGPXD010000006">
    <property type="protein sequence ID" value="KAH7350230.1"/>
    <property type="molecule type" value="Genomic_DNA"/>
</dbReference>
<evidence type="ECO:0000313" key="9">
    <source>
        <dbReference type="EMBL" id="KAH7350230.1"/>
    </source>
</evidence>
<feature type="transmembrane region" description="Helical" evidence="7">
    <location>
        <begin position="182"/>
        <end position="203"/>
    </location>
</feature>
<dbReference type="Gene3D" id="1.20.1250.20">
    <property type="entry name" value="MFS general substrate transporter like domains"/>
    <property type="match status" value="2"/>
</dbReference>
<evidence type="ECO:0000256" key="1">
    <source>
        <dbReference type="ARBA" id="ARBA00004141"/>
    </source>
</evidence>
<feature type="transmembrane region" description="Helical" evidence="7">
    <location>
        <begin position="291"/>
        <end position="312"/>
    </location>
</feature>
<dbReference type="GO" id="GO:0022857">
    <property type="term" value="F:transmembrane transporter activity"/>
    <property type="evidence" value="ECO:0007669"/>
    <property type="project" value="InterPro"/>
</dbReference>
<dbReference type="Pfam" id="PF07690">
    <property type="entry name" value="MFS_1"/>
    <property type="match status" value="1"/>
</dbReference>
<name>A0A8K0T4Q3_9PEZI</name>
<feature type="region of interest" description="Disordered" evidence="6">
    <location>
        <begin position="1"/>
        <end position="38"/>
    </location>
</feature>
<feature type="transmembrane region" description="Helical" evidence="7">
    <location>
        <begin position="415"/>
        <end position="436"/>
    </location>
</feature>
<comment type="subcellular location">
    <subcellularLocation>
        <location evidence="1">Membrane</location>
        <topology evidence="1">Multi-pass membrane protein</topology>
    </subcellularLocation>
</comment>
<dbReference type="FunFam" id="1.20.1250.20:FF:000511">
    <property type="entry name" value="MFS general substrate transporter"/>
    <property type="match status" value="1"/>
</dbReference>
<reference evidence="9" key="1">
    <citation type="journal article" date="2021" name="Nat. Commun.">
        <title>Genetic determinants of endophytism in the Arabidopsis root mycobiome.</title>
        <authorList>
            <person name="Mesny F."/>
            <person name="Miyauchi S."/>
            <person name="Thiergart T."/>
            <person name="Pickel B."/>
            <person name="Atanasova L."/>
            <person name="Karlsson M."/>
            <person name="Huettel B."/>
            <person name="Barry K.W."/>
            <person name="Haridas S."/>
            <person name="Chen C."/>
            <person name="Bauer D."/>
            <person name="Andreopoulos W."/>
            <person name="Pangilinan J."/>
            <person name="LaButti K."/>
            <person name="Riley R."/>
            <person name="Lipzen A."/>
            <person name="Clum A."/>
            <person name="Drula E."/>
            <person name="Henrissat B."/>
            <person name="Kohler A."/>
            <person name="Grigoriev I.V."/>
            <person name="Martin F.M."/>
            <person name="Hacquard S."/>
        </authorList>
    </citation>
    <scope>NUCLEOTIDE SEQUENCE</scope>
    <source>
        <strain evidence="9">MPI-CAGE-AT-0016</strain>
    </source>
</reference>
<dbReference type="SUPFAM" id="SSF103473">
    <property type="entry name" value="MFS general substrate transporter"/>
    <property type="match status" value="1"/>
</dbReference>
<dbReference type="PANTHER" id="PTHR43791:SF47">
    <property type="entry name" value="MAJOR FACILITATOR SUPERFAMILY (MFS) PROFILE DOMAIN-CONTAINING PROTEIN-RELATED"/>
    <property type="match status" value="1"/>
</dbReference>
<dbReference type="FunFam" id="1.20.1250.20:FF:000013">
    <property type="entry name" value="MFS general substrate transporter"/>
    <property type="match status" value="1"/>
</dbReference>
<evidence type="ECO:0000313" key="10">
    <source>
        <dbReference type="Proteomes" id="UP000813385"/>
    </source>
</evidence>
<evidence type="ECO:0000256" key="7">
    <source>
        <dbReference type="SAM" id="Phobius"/>
    </source>
</evidence>
<sequence length="492" mass="54851">MTNKTDEIAMSRPTSHGVENVEDNKPVATRGDLDEDPEFTPREQRKIIHQIDRRLVVMLGLIYCVSLIDRTNLSNAAIAGMTTDLELNVGFRYSTTALVFFVTYTIFQPPATILTRKIGPRVFLPSLCFAWGVVMIGFGFIKHWSILVALRVLLGVFEAGFFPGCVYLISTWYSRYDTQKRYALFYLMGTIASGLGGVLAYGLQQMEGLSGLRGWRWIFIIEGIVTCLLGVAGWVFVVDFPDRAVNKTYWRFLSRKEIAYVIRRINTDRGDADDQPWDLKAWARSALDLKIWGFGLCLFCCTTLTSALSFFLPIILRENMNMTVAQAQCLSTPPYFVAAAFMYAVAWAGDKYRIRGPLLLINCALGLIGLPILGFASSPGLRFFSTFLICVSGPGGIPTCMAYQANNIRGHWKRAFCSATLIGMGGVGGIAGSLVFRRQDSPQYRPGVYAGIACNVLMLVIVIVNTIYFRRANKLADQGKKIIEGDPNFRYT</sequence>
<feature type="transmembrane region" description="Helical" evidence="7">
    <location>
        <begin position="383"/>
        <end position="403"/>
    </location>
</feature>
<feature type="transmembrane region" description="Helical" evidence="7">
    <location>
        <begin position="55"/>
        <end position="73"/>
    </location>
</feature>
<feature type="transmembrane region" description="Helical" evidence="7">
    <location>
        <begin position="448"/>
        <end position="469"/>
    </location>
</feature>
<feature type="transmembrane region" description="Helical" evidence="7">
    <location>
        <begin position="147"/>
        <end position="170"/>
    </location>
</feature>
<feature type="transmembrane region" description="Helical" evidence="7">
    <location>
        <begin position="324"/>
        <end position="346"/>
    </location>
</feature>
<accession>A0A8K0T4Q3</accession>
<evidence type="ECO:0000256" key="6">
    <source>
        <dbReference type="SAM" id="MobiDB-lite"/>
    </source>
</evidence>
<evidence type="ECO:0000256" key="2">
    <source>
        <dbReference type="ARBA" id="ARBA00022448"/>
    </source>
</evidence>
<dbReference type="InterPro" id="IPR020846">
    <property type="entry name" value="MFS_dom"/>
</dbReference>
<dbReference type="InterPro" id="IPR036259">
    <property type="entry name" value="MFS_trans_sf"/>
</dbReference>
<dbReference type="Proteomes" id="UP000813385">
    <property type="component" value="Unassembled WGS sequence"/>
</dbReference>
<organism evidence="9 10">
    <name type="scientific">Plectosphaerella cucumerina</name>
    <dbReference type="NCBI Taxonomy" id="40658"/>
    <lineage>
        <taxon>Eukaryota</taxon>
        <taxon>Fungi</taxon>
        <taxon>Dikarya</taxon>
        <taxon>Ascomycota</taxon>
        <taxon>Pezizomycotina</taxon>
        <taxon>Sordariomycetes</taxon>
        <taxon>Hypocreomycetidae</taxon>
        <taxon>Glomerellales</taxon>
        <taxon>Plectosphaerellaceae</taxon>
        <taxon>Plectosphaerella</taxon>
    </lineage>
</organism>
<feature type="domain" description="Major facilitator superfamily (MFS) profile" evidence="8">
    <location>
        <begin position="55"/>
        <end position="473"/>
    </location>
</feature>
<keyword evidence="5 7" id="KW-0472">Membrane</keyword>
<feature type="non-terminal residue" evidence="9">
    <location>
        <position position="1"/>
    </location>
</feature>
<dbReference type="GO" id="GO:0016020">
    <property type="term" value="C:membrane"/>
    <property type="evidence" value="ECO:0007669"/>
    <property type="project" value="UniProtKB-SubCell"/>
</dbReference>
<feature type="transmembrane region" description="Helical" evidence="7">
    <location>
        <begin position="215"/>
        <end position="237"/>
    </location>
</feature>
<evidence type="ECO:0000256" key="5">
    <source>
        <dbReference type="ARBA" id="ARBA00023136"/>
    </source>
</evidence>
<feature type="transmembrane region" description="Helical" evidence="7">
    <location>
        <begin position="122"/>
        <end position="141"/>
    </location>
</feature>
<dbReference type="AlphaFoldDB" id="A0A8K0T4Q3"/>
<keyword evidence="2" id="KW-0813">Transport</keyword>
<keyword evidence="10" id="KW-1185">Reference proteome</keyword>
<feature type="transmembrane region" description="Helical" evidence="7">
    <location>
        <begin position="358"/>
        <end position="377"/>
    </location>
</feature>
<proteinExistence type="predicted"/>
<dbReference type="InterPro" id="IPR011701">
    <property type="entry name" value="MFS"/>
</dbReference>
<gene>
    <name evidence="9" type="ORF">B0T11DRAFT_247541</name>
</gene>
<comment type="caution">
    <text evidence="9">The sequence shown here is derived from an EMBL/GenBank/DDBJ whole genome shotgun (WGS) entry which is preliminary data.</text>
</comment>
<protein>
    <submittedName>
        <fullName evidence="9">Retrograde regulation protein 2</fullName>
    </submittedName>
</protein>
<feature type="transmembrane region" description="Helical" evidence="7">
    <location>
        <begin position="93"/>
        <end position="115"/>
    </location>
</feature>
<keyword evidence="4 7" id="KW-1133">Transmembrane helix</keyword>
<dbReference type="OrthoDB" id="3639251at2759"/>
<evidence type="ECO:0000256" key="3">
    <source>
        <dbReference type="ARBA" id="ARBA00022692"/>
    </source>
</evidence>
<keyword evidence="3 7" id="KW-0812">Transmembrane</keyword>
<evidence type="ECO:0000259" key="8">
    <source>
        <dbReference type="PROSITE" id="PS50850"/>
    </source>
</evidence>